<feature type="coiled-coil region" evidence="1">
    <location>
        <begin position="19"/>
        <end position="53"/>
    </location>
</feature>
<dbReference type="Proteomes" id="UP000056732">
    <property type="component" value="Unassembled WGS sequence"/>
</dbReference>
<reference evidence="2 3" key="1">
    <citation type="submission" date="2015-11" db="EMBL/GenBank/DDBJ databases">
        <title>Expanding the genomic diversity of Burkholderia species for the development of highly accurate diagnostics.</title>
        <authorList>
            <person name="Sahl J."/>
            <person name="Keim P."/>
            <person name="Wagner D."/>
        </authorList>
    </citation>
    <scope>NUCLEOTIDE SEQUENCE [LARGE SCALE GENOMIC DNA]</scope>
    <source>
        <strain evidence="2 3">MSMB1137WGS</strain>
    </source>
</reference>
<protein>
    <recommendedName>
        <fullName evidence="4">Tol-pal system protein YbgF</fullName>
    </recommendedName>
</protein>
<name>A0AAW3NGU8_9BURK</name>
<accession>A0AAW3NGU8</accession>
<dbReference type="AlphaFoldDB" id="A0AAW3NGU8"/>
<organism evidence="2 3">
    <name type="scientific">Burkholderia ubonensis</name>
    <dbReference type="NCBI Taxonomy" id="101571"/>
    <lineage>
        <taxon>Bacteria</taxon>
        <taxon>Pseudomonadati</taxon>
        <taxon>Pseudomonadota</taxon>
        <taxon>Betaproteobacteria</taxon>
        <taxon>Burkholderiales</taxon>
        <taxon>Burkholderiaceae</taxon>
        <taxon>Burkholderia</taxon>
        <taxon>Burkholderia cepacia complex</taxon>
    </lineage>
</organism>
<gene>
    <name evidence="2" type="ORF">WK53_27450</name>
</gene>
<evidence type="ECO:0008006" key="4">
    <source>
        <dbReference type="Google" id="ProtNLM"/>
    </source>
</evidence>
<evidence type="ECO:0000313" key="2">
    <source>
        <dbReference type="EMBL" id="KVT58287.1"/>
    </source>
</evidence>
<comment type="caution">
    <text evidence="2">The sequence shown here is derived from an EMBL/GenBank/DDBJ whole genome shotgun (WGS) entry which is preliminary data.</text>
</comment>
<feature type="non-terminal residue" evidence="2">
    <location>
        <position position="68"/>
    </location>
</feature>
<evidence type="ECO:0000313" key="3">
    <source>
        <dbReference type="Proteomes" id="UP000056732"/>
    </source>
</evidence>
<proteinExistence type="predicted"/>
<dbReference type="EMBL" id="LPDO01000039">
    <property type="protein sequence ID" value="KVT58287.1"/>
    <property type="molecule type" value="Genomic_DNA"/>
</dbReference>
<evidence type="ECO:0000256" key="1">
    <source>
        <dbReference type="SAM" id="Coils"/>
    </source>
</evidence>
<sequence>MAVVLFAIGQNTYAQALADQSLEERLNTLMKVVDEQQRKIDVLERQVVDLEMARRGRGEPGGPGDAAP</sequence>
<keyword evidence="1" id="KW-0175">Coiled coil</keyword>